<evidence type="ECO:0000256" key="1">
    <source>
        <dbReference type="SAM" id="MobiDB-lite"/>
    </source>
</evidence>
<protein>
    <submittedName>
        <fullName evidence="2">Uncharacterized protein</fullName>
    </submittedName>
</protein>
<accession>A0A7D9DD79</accession>
<reference evidence="2" key="1">
    <citation type="submission" date="2020-04" db="EMBL/GenBank/DDBJ databases">
        <authorList>
            <person name="Alioto T."/>
            <person name="Alioto T."/>
            <person name="Gomez Garrido J."/>
        </authorList>
    </citation>
    <scope>NUCLEOTIDE SEQUENCE</scope>
    <source>
        <strain evidence="2">A484AB</strain>
    </source>
</reference>
<gene>
    <name evidence="2" type="ORF">PACLA_8A036388</name>
</gene>
<feature type="compositionally biased region" description="Basic and acidic residues" evidence="1">
    <location>
        <begin position="235"/>
        <end position="249"/>
    </location>
</feature>
<name>A0A7D9DD79_PARCT</name>
<evidence type="ECO:0000313" key="3">
    <source>
        <dbReference type="Proteomes" id="UP001152795"/>
    </source>
</evidence>
<keyword evidence="3" id="KW-1185">Reference proteome</keyword>
<dbReference type="AlphaFoldDB" id="A0A7D9DD79"/>
<organism evidence="2 3">
    <name type="scientific">Paramuricea clavata</name>
    <name type="common">Red gorgonian</name>
    <name type="synonym">Violescent sea-whip</name>
    <dbReference type="NCBI Taxonomy" id="317549"/>
    <lineage>
        <taxon>Eukaryota</taxon>
        <taxon>Metazoa</taxon>
        <taxon>Cnidaria</taxon>
        <taxon>Anthozoa</taxon>
        <taxon>Octocorallia</taxon>
        <taxon>Malacalcyonacea</taxon>
        <taxon>Plexauridae</taxon>
        <taxon>Paramuricea</taxon>
    </lineage>
</organism>
<feature type="region of interest" description="Disordered" evidence="1">
    <location>
        <begin position="165"/>
        <end position="255"/>
    </location>
</feature>
<dbReference type="EMBL" id="CACRXK020000289">
    <property type="protein sequence ID" value="CAB3980415.1"/>
    <property type="molecule type" value="Genomic_DNA"/>
</dbReference>
<sequence>MSATPEFMQFINYMQCTLSDKNTAILTNLYVNFTQYQPPIGCIHFAEKFIFWKQLYDQFSQEQEKIANANLFATKPTDPRLEITRTQLPEDLTSLCGENDSELFQTFDLKNETTTASQSQPANDSTTLDIYNTDSCTEITMKPDSAITTEITPETNAIIEIINESHPEQTSPTSDEEEKPPTPNYVRSPSRGKNIEQLKAIHNEIETATKPKPVPTPRKRKRTPANAGGPGPGRPTKDSGLLHDAKSAENDDASDDTMAIREIALFSSNGQVRKKAKLPTRHDKDIKCFAIKHYSPLEYIAEEKIKAFGIIKEQRHKLKTLNYMEQSVLDNLKEIQNF</sequence>
<feature type="compositionally biased region" description="Basic and acidic residues" evidence="1">
    <location>
        <begin position="193"/>
        <end position="209"/>
    </location>
</feature>
<comment type="caution">
    <text evidence="2">The sequence shown here is derived from an EMBL/GenBank/DDBJ whole genome shotgun (WGS) entry which is preliminary data.</text>
</comment>
<evidence type="ECO:0000313" key="2">
    <source>
        <dbReference type="EMBL" id="CAB3980415.1"/>
    </source>
</evidence>
<proteinExistence type="predicted"/>
<dbReference type="Proteomes" id="UP001152795">
    <property type="component" value="Unassembled WGS sequence"/>
</dbReference>